<evidence type="ECO:0008006" key="2">
    <source>
        <dbReference type="Google" id="ProtNLM"/>
    </source>
</evidence>
<organism evidence="1">
    <name type="scientific">marine sediment metagenome</name>
    <dbReference type="NCBI Taxonomy" id="412755"/>
    <lineage>
        <taxon>unclassified sequences</taxon>
        <taxon>metagenomes</taxon>
        <taxon>ecological metagenomes</taxon>
    </lineage>
</organism>
<feature type="non-terminal residue" evidence="1">
    <location>
        <position position="139"/>
    </location>
</feature>
<reference evidence="1" key="1">
    <citation type="journal article" date="2014" name="Front. Microbiol.">
        <title>High frequency of phylogenetically diverse reductive dehalogenase-homologous genes in deep subseafloor sedimentary metagenomes.</title>
        <authorList>
            <person name="Kawai M."/>
            <person name="Futagami T."/>
            <person name="Toyoda A."/>
            <person name="Takaki Y."/>
            <person name="Nishi S."/>
            <person name="Hori S."/>
            <person name="Arai W."/>
            <person name="Tsubouchi T."/>
            <person name="Morono Y."/>
            <person name="Uchiyama I."/>
            <person name="Ito T."/>
            <person name="Fujiyama A."/>
            <person name="Inagaki F."/>
            <person name="Takami H."/>
        </authorList>
    </citation>
    <scope>NUCLEOTIDE SEQUENCE</scope>
    <source>
        <strain evidence="1">Expedition CK06-06</strain>
    </source>
</reference>
<name>X1QJ36_9ZZZZ</name>
<sequence>IGDTVDVEEVARFAQGLDSVVVARDYKFMCSEPGQELIKKDIKELGLNRVVVASCSPTMHEPTFRRACQEAGLNPYLFEMANIREHCSWVTEDKEEATEKAKALVSAAVRRVFYHQPLETREVSFNPNTLIVGGGIAGI</sequence>
<protein>
    <recommendedName>
        <fullName evidence="2">FAD/NAD(P)-binding domain-containing protein</fullName>
    </recommendedName>
</protein>
<comment type="caution">
    <text evidence="1">The sequence shown here is derived from an EMBL/GenBank/DDBJ whole genome shotgun (WGS) entry which is preliminary data.</text>
</comment>
<evidence type="ECO:0000313" key="1">
    <source>
        <dbReference type="EMBL" id="GAI54841.1"/>
    </source>
</evidence>
<gene>
    <name evidence="1" type="ORF">S06H3_63202</name>
</gene>
<dbReference type="EMBL" id="BARV01041875">
    <property type="protein sequence ID" value="GAI54841.1"/>
    <property type="molecule type" value="Genomic_DNA"/>
</dbReference>
<accession>X1QJ36</accession>
<feature type="non-terminal residue" evidence="1">
    <location>
        <position position="1"/>
    </location>
</feature>
<dbReference type="AlphaFoldDB" id="X1QJ36"/>
<proteinExistence type="predicted"/>